<comment type="caution">
    <text evidence="3">The sequence shown here is derived from an EMBL/GenBank/DDBJ whole genome shotgun (WGS) entry which is preliminary data.</text>
</comment>
<dbReference type="Gene3D" id="1.20.1280.50">
    <property type="match status" value="1"/>
</dbReference>
<proteinExistence type="predicted"/>
<dbReference type="Proteomes" id="UP000772434">
    <property type="component" value="Unassembled WGS sequence"/>
</dbReference>
<protein>
    <recommendedName>
        <fullName evidence="2">F-box domain-containing protein</fullName>
    </recommendedName>
</protein>
<dbReference type="AlphaFoldDB" id="A0A9P5U479"/>
<evidence type="ECO:0000313" key="4">
    <source>
        <dbReference type="Proteomes" id="UP000772434"/>
    </source>
</evidence>
<dbReference type="CDD" id="cd09917">
    <property type="entry name" value="F-box_SF"/>
    <property type="match status" value="1"/>
</dbReference>
<dbReference type="PROSITE" id="PS00028">
    <property type="entry name" value="ZINC_FINGER_C2H2_1"/>
    <property type="match status" value="1"/>
</dbReference>
<accession>A0A9P5U479</accession>
<dbReference type="InterPro" id="IPR013087">
    <property type="entry name" value="Znf_C2H2_type"/>
</dbReference>
<dbReference type="SMART" id="SM00256">
    <property type="entry name" value="FBOX"/>
    <property type="match status" value="1"/>
</dbReference>
<dbReference type="InterPro" id="IPR036047">
    <property type="entry name" value="F-box-like_dom_sf"/>
</dbReference>
<sequence>MRRSLRLREKSVIPAVLQELTEATTTDGPKRLREKASKEDNDEWHDGDEYEEDERPAKRARQGTKNSKTRSKTRSKRQRMPEQFRKVRGKLGLLARLVKDIPLEVIFEVFCYLEPGDLLRLARTSRDLRGILMSKTSESIWCTAHKNVEDLPPHPKDLNEPRYAHLLFEAYCHASWNRMEAELVQMLSEYLQIESETDLRDPFPAAGDILTDPRIEALIWDTPFDETLDDSLCRSKLLGYLPMIINEWRHGKVQEVLEILRQSRARATGSDLHLATSASSHAHLGSQTSSRSDERFEVYFPFWFTKRPLGVWMSSTLVCNDSASQVIKEIVEACNLDPETTTVRDLHLANPLIECVSCVHNIHSGRHFMSWPYLAIQHMGHPFQVNSFGAETAQMIAREVPNRDRHAVCCSHCHKTFGPGLSLFSHLKDNHGDVVGIDTLPALGDLLEIREHWYCNPRAVEPGLYKPFLYKA</sequence>
<feature type="domain" description="F-box" evidence="2">
    <location>
        <begin position="95"/>
        <end position="144"/>
    </location>
</feature>
<evidence type="ECO:0000313" key="3">
    <source>
        <dbReference type="EMBL" id="KAF9065329.1"/>
    </source>
</evidence>
<name>A0A9P5U479_9AGAR</name>
<dbReference type="PROSITE" id="PS50181">
    <property type="entry name" value="FBOX"/>
    <property type="match status" value="1"/>
</dbReference>
<dbReference type="InterPro" id="IPR001810">
    <property type="entry name" value="F-box_dom"/>
</dbReference>
<gene>
    <name evidence="3" type="ORF">BDP27DRAFT_1450236</name>
</gene>
<evidence type="ECO:0000256" key="1">
    <source>
        <dbReference type="SAM" id="MobiDB-lite"/>
    </source>
</evidence>
<keyword evidence="4" id="KW-1185">Reference proteome</keyword>
<feature type="compositionally biased region" description="Basic and acidic residues" evidence="1">
    <location>
        <begin position="28"/>
        <end position="39"/>
    </location>
</feature>
<evidence type="ECO:0000259" key="2">
    <source>
        <dbReference type="PROSITE" id="PS50181"/>
    </source>
</evidence>
<feature type="compositionally biased region" description="Acidic residues" evidence="1">
    <location>
        <begin position="40"/>
        <end position="54"/>
    </location>
</feature>
<reference evidence="3" key="1">
    <citation type="submission" date="2020-11" db="EMBL/GenBank/DDBJ databases">
        <authorList>
            <consortium name="DOE Joint Genome Institute"/>
            <person name="Ahrendt S."/>
            <person name="Riley R."/>
            <person name="Andreopoulos W."/>
            <person name="Labutti K."/>
            <person name="Pangilinan J."/>
            <person name="Ruiz-Duenas F.J."/>
            <person name="Barrasa J.M."/>
            <person name="Sanchez-Garcia M."/>
            <person name="Camarero S."/>
            <person name="Miyauchi S."/>
            <person name="Serrano A."/>
            <person name="Linde D."/>
            <person name="Babiker R."/>
            <person name="Drula E."/>
            <person name="Ayuso-Fernandez I."/>
            <person name="Pacheco R."/>
            <person name="Padilla G."/>
            <person name="Ferreira P."/>
            <person name="Barriuso J."/>
            <person name="Kellner H."/>
            <person name="Castanera R."/>
            <person name="Alfaro M."/>
            <person name="Ramirez L."/>
            <person name="Pisabarro A.G."/>
            <person name="Kuo A."/>
            <person name="Tritt A."/>
            <person name="Lipzen A."/>
            <person name="He G."/>
            <person name="Yan M."/>
            <person name="Ng V."/>
            <person name="Cullen D."/>
            <person name="Martin F."/>
            <person name="Rosso M.-N."/>
            <person name="Henrissat B."/>
            <person name="Hibbett D."/>
            <person name="Martinez A.T."/>
            <person name="Grigoriev I.V."/>
        </authorList>
    </citation>
    <scope>NUCLEOTIDE SEQUENCE</scope>
    <source>
        <strain evidence="3">AH 40177</strain>
    </source>
</reference>
<feature type="region of interest" description="Disordered" evidence="1">
    <location>
        <begin position="16"/>
        <end position="82"/>
    </location>
</feature>
<dbReference type="OrthoDB" id="2322499at2759"/>
<organism evidence="3 4">
    <name type="scientific">Rhodocollybia butyracea</name>
    <dbReference type="NCBI Taxonomy" id="206335"/>
    <lineage>
        <taxon>Eukaryota</taxon>
        <taxon>Fungi</taxon>
        <taxon>Dikarya</taxon>
        <taxon>Basidiomycota</taxon>
        <taxon>Agaricomycotina</taxon>
        <taxon>Agaricomycetes</taxon>
        <taxon>Agaricomycetidae</taxon>
        <taxon>Agaricales</taxon>
        <taxon>Marasmiineae</taxon>
        <taxon>Omphalotaceae</taxon>
        <taxon>Rhodocollybia</taxon>
    </lineage>
</organism>
<dbReference type="Pfam" id="PF12937">
    <property type="entry name" value="F-box-like"/>
    <property type="match status" value="1"/>
</dbReference>
<dbReference type="EMBL" id="JADNRY010000105">
    <property type="protein sequence ID" value="KAF9065329.1"/>
    <property type="molecule type" value="Genomic_DNA"/>
</dbReference>
<dbReference type="SUPFAM" id="SSF81383">
    <property type="entry name" value="F-box domain"/>
    <property type="match status" value="1"/>
</dbReference>
<feature type="compositionally biased region" description="Basic residues" evidence="1">
    <location>
        <begin position="58"/>
        <end position="78"/>
    </location>
</feature>